<evidence type="ECO:0000313" key="2">
    <source>
        <dbReference type="Proteomes" id="UP000245390"/>
    </source>
</evidence>
<dbReference type="SUPFAM" id="SSF82784">
    <property type="entry name" value="OsmC-like"/>
    <property type="match status" value="1"/>
</dbReference>
<dbReference type="RefSeq" id="WP_109760889.1">
    <property type="nucleotide sequence ID" value="NZ_CP034588.1"/>
</dbReference>
<accession>A0A316FZW1</accession>
<dbReference type="Gene3D" id="2.20.25.10">
    <property type="match status" value="1"/>
</dbReference>
<dbReference type="Pfam" id="PF02566">
    <property type="entry name" value="OsmC"/>
    <property type="match status" value="1"/>
</dbReference>
<sequence length="138" mass="15040">MKSTITWLGNKTFTGQTESGHSIVIGTADGNAPKPGPSAMELVLLGAGSCSAWDVVEILKKGRQQIEDVIVELDADRAPEPPKVFTRIHMHFVVKGRGLSEERVKRAIDLSVEKYCSATMMLEKTATVTHDFEVVETA</sequence>
<dbReference type="InterPro" id="IPR015946">
    <property type="entry name" value="KH_dom-like_a/b"/>
</dbReference>
<dbReference type="AlphaFoldDB" id="A0A316FZW1"/>
<dbReference type="Proteomes" id="UP000245390">
    <property type="component" value="Unassembled WGS sequence"/>
</dbReference>
<dbReference type="EMBL" id="QGGV01000012">
    <property type="protein sequence ID" value="PWK54109.1"/>
    <property type="molecule type" value="Genomic_DNA"/>
</dbReference>
<name>A0A316FZW1_9RHOB</name>
<dbReference type="InterPro" id="IPR036102">
    <property type="entry name" value="OsmC/Ohrsf"/>
</dbReference>
<evidence type="ECO:0000313" key="1">
    <source>
        <dbReference type="EMBL" id="PWK54109.1"/>
    </source>
</evidence>
<gene>
    <name evidence="1" type="ORF">C8D95_11297</name>
</gene>
<dbReference type="Gene3D" id="3.30.300.20">
    <property type="match status" value="1"/>
</dbReference>
<dbReference type="PANTHER" id="PTHR34352">
    <property type="entry name" value="PROTEIN YHFA"/>
    <property type="match status" value="1"/>
</dbReference>
<reference evidence="1 2" key="1">
    <citation type="submission" date="2018-05" db="EMBL/GenBank/DDBJ databases">
        <title>Genomic Encyclopedia of Type Strains, Phase IV (KMG-IV): sequencing the most valuable type-strain genomes for metagenomic binning, comparative biology and taxonomic classification.</title>
        <authorList>
            <person name="Goeker M."/>
        </authorList>
    </citation>
    <scope>NUCLEOTIDE SEQUENCE [LARGE SCALE GENOMIC DNA]</scope>
    <source>
        <strain evidence="1 2">DSM 103371</strain>
    </source>
</reference>
<comment type="caution">
    <text evidence="1">The sequence shown here is derived from an EMBL/GenBank/DDBJ whole genome shotgun (WGS) entry which is preliminary data.</text>
</comment>
<dbReference type="NCBIfam" id="NF008009">
    <property type="entry name" value="PRK10738.1"/>
    <property type="match status" value="1"/>
</dbReference>
<dbReference type="PANTHER" id="PTHR34352:SF1">
    <property type="entry name" value="PROTEIN YHFA"/>
    <property type="match status" value="1"/>
</dbReference>
<proteinExistence type="predicted"/>
<dbReference type="OrthoDB" id="9804010at2"/>
<protein>
    <submittedName>
        <fullName evidence="1">Putative redox protein</fullName>
    </submittedName>
</protein>
<dbReference type="InterPro" id="IPR003718">
    <property type="entry name" value="OsmC/Ohr_fam"/>
</dbReference>
<dbReference type="KEGG" id="salo:EF888_18845"/>
<organism evidence="1 2">
    <name type="scientific">Silicimonas algicola</name>
    <dbReference type="NCBI Taxonomy" id="1826607"/>
    <lineage>
        <taxon>Bacteria</taxon>
        <taxon>Pseudomonadati</taxon>
        <taxon>Pseudomonadota</taxon>
        <taxon>Alphaproteobacteria</taxon>
        <taxon>Rhodobacterales</taxon>
        <taxon>Paracoccaceae</taxon>
    </lineage>
</organism>
<keyword evidence="2" id="KW-1185">Reference proteome</keyword>